<feature type="region of interest" description="Disordered" evidence="1">
    <location>
        <begin position="285"/>
        <end position="356"/>
    </location>
</feature>
<feature type="signal peptide" evidence="2">
    <location>
        <begin position="1"/>
        <end position="22"/>
    </location>
</feature>
<protein>
    <recommendedName>
        <fullName evidence="4">Treponemal membrane protein</fullName>
    </recommendedName>
</protein>
<accession>A0A0E2E519</accession>
<dbReference type="PATRIC" id="fig|999432.5.peg.1172"/>
<feature type="compositionally biased region" description="Low complexity" evidence="1">
    <location>
        <begin position="344"/>
        <end position="356"/>
    </location>
</feature>
<organism evidence="3">
    <name type="scientific">Treponema denticola H-22</name>
    <dbReference type="NCBI Taxonomy" id="999432"/>
    <lineage>
        <taxon>Bacteria</taxon>
        <taxon>Pseudomonadati</taxon>
        <taxon>Spirochaetota</taxon>
        <taxon>Spirochaetia</taxon>
        <taxon>Spirochaetales</taxon>
        <taxon>Treponemataceae</taxon>
        <taxon>Treponema</taxon>
    </lineage>
</organism>
<evidence type="ECO:0000256" key="2">
    <source>
        <dbReference type="SAM" id="SignalP"/>
    </source>
</evidence>
<keyword evidence="2" id="KW-0732">Signal</keyword>
<evidence type="ECO:0008006" key="4">
    <source>
        <dbReference type="Google" id="ProtNLM"/>
    </source>
</evidence>
<dbReference type="EMBL" id="AGDV01000010">
    <property type="protein sequence ID" value="EMB33745.1"/>
    <property type="molecule type" value="Genomic_DNA"/>
</dbReference>
<feature type="compositionally biased region" description="Basic and acidic residues" evidence="1">
    <location>
        <begin position="33"/>
        <end position="60"/>
    </location>
</feature>
<dbReference type="RefSeq" id="WP_002684109.1">
    <property type="nucleotide sequence ID" value="NZ_CM001795.1"/>
</dbReference>
<feature type="region of interest" description="Disordered" evidence="1">
    <location>
        <begin position="25"/>
        <end position="60"/>
    </location>
</feature>
<feature type="chain" id="PRO_5002393513" description="Treponemal membrane protein" evidence="2">
    <location>
        <begin position="23"/>
        <end position="356"/>
    </location>
</feature>
<dbReference type="Proteomes" id="UP000011705">
    <property type="component" value="Chromosome"/>
</dbReference>
<dbReference type="AlphaFoldDB" id="A0A0E2E519"/>
<evidence type="ECO:0000313" key="3">
    <source>
        <dbReference type="EMBL" id="EMB33745.1"/>
    </source>
</evidence>
<evidence type="ECO:0000256" key="1">
    <source>
        <dbReference type="SAM" id="MobiDB-lite"/>
    </source>
</evidence>
<dbReference type="HOGENOM" id="CLU_871359_0_0_12"/>
<dbReference type="SUPFAM" id="SSF48452">
    <property type="entry name" value="TPR-like"/>
    <property type="match status" value="1"/>
</dbReference>
<name>A0A0E2E519_TREDN</name>
<dbReference type="PROSITE" id="PS51257">
    <property type="entry name" value="PROKAR_LIPOPROTEIN"/>
    <property type="match status" value="1"/>
</dbReference>
<sequence length="356" mass="39312">MKKNYKLLILMSILVPLLFASCASKQKTQDIPPEPKVEEVKAPDVEKEDPKQENVKPEVPKTDPLLANLKLFQGENGKVNKARKKAVELGADEAYPDFFNAADDVKQTADTAAETGNLKEAIAKYDEAVIKYETLSNLMSSAALRTEIEANGFAAYSPSDYADAERFSINTVDHYPLDHKMAKESSEDALKLYKKVVNKGYFEFAKTAKDSAKESKYYCDSIKVARSRKEEYNNAVKTYNRGKSAADKADYKEAYMSYDEAAKLFAKLYVEVSLKRAEAERAMSEAAKRQQESSDLALEADKEAPLTEGGEGFTEGDLDLQNLSTPQTGAPVENINTKGDAPANTENNQTTTEGGK</sequence>
<proteinExistence type="predicted"/>
<reference evidence="3" key="1">
    <citation type="submission" date="2012-01" db="EMBL/GenBank/DDBJ databases">
        <title>The Genome Sequence of Treponema denticola H-22.</title>
        <authorList>
            <consortium name="The Broad Institute Genome Sequencing Platform"/>
            <person name="Earl A."/>
            <person name="Ward D."/>
            <person name="Feldgarden M."/>
            <person name="Gevers D."/>
            <person name="Blanton J.M."/>
            <person name="Fenno C.J."/>
            <person name="Baranova O.V."/>
            <person name="Mathney J."/>
            <person name="Dewhirst F.E."/>
            <person name="Izard J."/>
            <person name="Young S.K."/>
            <person name="Zeng Q."/>
            <person name="Gargeya S."/>
            <person name="Fitzgerald M."/>
            <person name="Haas B."/>
            <person name="Abouelleil A."/>
            <person name="Alvarado L."/>
            <person name="Arachchi H.M."/>
            <person name="Berlin A."/>
            <person name="Chapman S.B."/>
            <person name="Gearin G."/>
            <person name="Goldberg J."/>
            <person name="Griggs A."/>
            <person name="Gujja S."/>
            <person name="Hansen M."/>
            <person name="Heiman D."/>
            <person name="Howarth C."/>
            <person name="Larimer J."/>
            <person name="Lui A."/>
            <person name="MacDonald P.J.P."/>
            <person name="McCowen C."/>
            <person name="Montmayeur A."/>
            <person name="Murphy C."/>
            <person name="Neiman D."/>
            <person name="Pearson M."/>
            <person name="Priest M."/>
            <person name="Roberts A."/>
            <person name="Saif S."/>
            <person name="Shea T."/>
            <person name="Sisk P."/>
            <person name="Stolte C."/>
            <person name="Sykes S."/>
            <person name="Wortman J."/>
            <person name="Nusbaum C."/>
            <person name="Birren B."/>
        </authorList>
    </citation>
    <scope>NUCLEOTIDE SEQUENCE [LARGE SCALE GENOMIC DNA]</scope>
    <source>
        <strain evidence="3">H-22</strain>
    </source>
</reference>
<dbReference type="InterPro" id="IPR011990">
    <property type="entry name" value="TPR-like_helical_dom_sf"/>
</dbReference>
<gene>
    <name evidence="3" type="ORF">HMPREF9726_01125</name>
</gene>
<comment type="caution">
    <text evidence="3">The sequence shown here is derived from an EMBL/GenBank/DDBJ whole genome shotgun (WGS) entry which is preliminary data.</text>
</comment>